<keyword evidence="6" id="KW-0503">Monooxygenase</keyword>
<keyword evidence="4" id="KW-0560">Oxidoreductase</keyword>
<comment type="cofactor">
    <cofactor evidence="1">
        <name>Cu(2+)</name>
        <dbReference type="ChEBI" id="CHEBI:29036"/>
    </cofactor>
</comment>
<sequence length="818" mass="94038">MTPKWSDLLIFLIFILQITTNATEDLLDQYVKHVESVNSINYNLDKRYNKKYHHPKSRRKLHGFNDIDEYFKESQEDTVFFDLLDSFPKENSGSQKPENDRHLLRKRSVVDSGSESPEVEDFDLLPDIDEESKHREKRDASSDIAWTHSETLDREGRIILRWQPRHQEILFRVEAKTRGYIGLGFSSDGKMEKADIILGWVDDKTGVAVLMDCHGVPTSQGSAPVRDEIDNYTLMRGLQNDTHTVIEFRRAFDTCDPDDYVLSGDTVRIIWALHEYDPQRGAEMVYHGENRGHQSVHLLGPPPVAKMSIGHSSHWDVVFDDFKITEEVSTMYWCKVFKAPTLNSKHHIVGFEPIIGDKHSNLVHHMVMHECELDVNEDVAIWEQFSKEKGKPCYSNTASLWDKCLTPLVAWAIGSKGENFPNHVGVPLAEKKHSFYMLEVHFDNPKKKSGLDTSGLRLHYTSELRENEAGILITGVAPSTLHFIPPYQKEYKTAGYCSIDCTKEVIPKEGINVVSIMLHSHLAAKKLKLRHIRAMKELTPLAEDNRYDFNYQQSRSLSQDIPILPGDGLITECTYSTLNRSKPTLGGYSTQDEMCLAFVLHYPRTQLAGCYSMPPVKYFFENLGIKEFYGKDMNQIEKALLEGRIDGEPATSTLNPFITKPGDELSSEANHLAIVALKNAKDYVIEGYQDEWHAVFDKLVIKEPQEFRNLTFTEHLHNMPYNETIFTKTMEKYFYEGLHLTFCRKRDDTLAINELIVKLPEFQQYERRENIQCSYRSKTSYTSQENGAFSSSVKVWMMTRATLTYYSLLVSLLITGFV</sequence>
<keyword evidence="5" id="KW-0186">Copper</keyword>
<dbReference type="RefSeq" id="XP_028151667.1">
    <property type="nucleotide sequence ID" value="XM_028295866.1"/>
</dbReference>
<protein>
    <submittedName>
        <fullName evidence="12 13">MOXD1 homolog 1</fullName>
    </submittedName>
</protein>
<dbReference type="GO" id="GO:0042420">
    <property type="term" value="P:dopamine catabolic process"/>
    <property type="evidence" value="ECO:0007669"/>
    <property type="project" value="TreeGrafter"/>
</dbReference>
<evidence type="ECO:0000256" key="6">
    <source>
        <dbReference type="ARBA" id="ARBA00023033"/>
    </source>
</evidence>
<dbReference type="GO" id="GO:0042421">
    <property type="term" value="P:norepinephrine biosynthetic process"/>
    <property type="evidence" value="ECO:0007669"/>
    <property type="project" value="TreeGrafter"/>
</dbReference>
<dbReference type="KEGG" id="dvv:114345034"/>
<evidence type="ECO:0000256" key="10">
    <source>
        <dbReference type="SAM" id="SignalP"/>
    </source>
</evidence>
<dbReference type="InterPro" id="IPR000945">
    <property type="entry name" value="DBH-like"/>
</dbReference>
<dbReference type="Gene3D" id="2.60.120.230">
    <property type="match status" value="1"/>
</dbReference>
<dbReference type="SMART" id="SM00664">
    <property type="entry name" value="DoH"/>
    <property type="match status" value="1"/>
</dbReference>
<dbReference type="PRINTS" id="PR00767">
    <property type="entry name" value="DBMONOXGNASE"/>
</dbReference>
<evidence type="ECO:0000313" key="12">
    <source>
        <dbReference type="RefSeq" id="XP_028151660.1"/>
    </source>
</evidence>
<evidence type="ECO:0000256" key="4">
    <source>
        <dbReference type="ARBA" id="ARBA00023002"/>
    </source>
</evidence>
<dbReference type="SUPFAM" id="SSF49742">
    <property type="entry name" value="PHM/PNGase F"/>
    <property type="match status" value="2"/>
</dbReference>
<feature type="chain" id="PRO_5044651048" evidence="10">
    <location>
        <begin position="23"/>
        <end position="818"/>
    </location>
</feature>
<dbReference type="GO" id="GO:0030667">
    <property type="term" value="C:secretory granule membrane"/>
    <property type="evidence" value="ECO:0007669"/>
    <property type="project" value="TreeGrafter"/>
</dbReference>
<evidence type="ECO:0000256" key="8">
    <source>
        <dbReference type="ARBA" id="ARBA00023180"/>
    </source>
</evidence>
<comment type="similarity">
    <text evidence="2">Belongs to the copper type II ascorbate-dependent monooxygenase family.</text>
</comment>
<dbReference type="GO" id="GO:0006589">
    <property type="term" value="P:octopamine biosynthetic process"/>
    <property type="evidence" value="ECO:0007669"/>
    <property type="project" value="TreeGrafter"/>
</dbReference>
<dbReference type="PANTHER" id="PTHR10157:SF23">
    <property type="entry name" value="MOXD1 HOMOLOG 1"/>
    <property type="match status" value="1"/>
</dbReference>
<evidence type="ECO:0000259" key="11">
    <source>
        <dbReference type="PROSITE" id="PS50836"/>
    </source>
</evidence>
<accession>A0A6P7GZS2</accession>
<dbReference type="GO" id="GO:0004500">
    <property type="term" value="F:dopamine beta-monooxygenase activity"/>
    <property type="evidence" value="ECO:0007669"/>
    <property type="project" value="InterPro"/>
</dbReference>
<dbReference type="RefSeq" id="XP_028151660.1">
    <property type="nucleotide sequence ID" value="XM_028295859.1"/>
</dbReference>
<evidence type="ECO:0000256" key="7">
    <source>
        <dbReference type="ARBA" id="ARBA00023157"/>
    </source>
</evidence>
<dbReference type="CDD" id="cd09631">
    <property type="entry name" value="DOMON_DOH"/>
    <property type="match status" value="1"/>
</dbReference>
<dbReference type="InterPro" id="IPR005018">
    <property type="entry name" value="DOMON_domain"/>
</dbReference>
<dbReference type="GO" id="GO:0005615">
    <property type="term" value="C:extracellular space"/>
    <property type="evidence" value="ECO:0007669"/>
    <property type="project" value="TreeGrafter"/>
</dbReference>
<dbReference type="PROSITE" id="PS50836">
    <property type="entry name" value="DOMON"/>
    <property type="match status" value="1"/>
</dbReference>
<feature type="domain" description="DOMON" evidence="11">
    <location>
        <begin position="156"/>
        <end position="274"/>
    </location>
</feature>
<organism evidence="13">
    <name type="scientific">Diabrotica virgifera virgifera</name>
    <name type="common">western corn rootworm</name>
    <dbReference type="NCBI Taxonomy" id="50390"/>
    <lineage>
        <taxon>Eukaryota</taxon>
        <taxon>Metazoa</taxon>
        <taxon>Ecdysozoa</taxon>
        <taxon>Arthropoda</taxon>
        <taxon>Hexapoda</taxon>
        <taxon>Insecta</taxon>
        <taxon>Pterygota</taxon>
        <taxon>Neoptera</taxon>
        <taxon>Endopterygota</taxon>
        <taxon>Coleoptera</taxon>
        <taxon>Polyphaga</taxon>
        <taxon>Cucujiformia</taxon>
        <taxon>Chrysomeloidea</taxon>
        <taxon>Chrysomelidae</taxon>
        <taxon>Galerucinae</taxon>
        <taxon>Diabroticina</taxon>
        <taxon>Diabroticites</taxon>
        <taxon>Diabrotica</taxon>
    </lineage>
</organism>
<dbReference type="Pfam" id="PF03712">
    <property type="entry name" value="Cu2_monoox_C"/>
    <property type="match status" value="1"/>
</dbReference>
<feature type="signal peptide" evidence="10">
    <location>
        <begin position="1"/>
        <end position="22"/>
    </location>
</feature>
<dbReference type="InterPro" id="IPR008977">
    <property type="entry name" value="PHM/PNGase_F_dom_sf"/>
</dbReference>
<dbReference type="FunFam" id="2.60.120.230:FF:000001">
    <property type="entry name" value="Monooxygenase, DBH-like 1"/>
    <property type="match status" value="1"/>
</dbReference>
<dbReference type="InterPro" id="IPR000323">
    <property type="entry name" value="Cu2_ascorb_mOase_N"/>
</dbReference>
<keyword evidence="3" id="KW-0479">Metal-binding</keyword>
<evidence type="ECO:0000256" key="2">
    <source>
        <dbReference type="ARBA" id="ARBA00010676"/>
    </source>
</evidence>
<feature type="compositionally biased region" description="Acidic residues" evidence="9">
    <location>
        <begin position="117"/>
        <end position="127"/>
    </location>
</feature>
<dbReference type="InterPro" id="IPR045266">
    <property type="entry name" value="DOH_DOMON"/>
</dbReference>
<dbReference type="OrthoDB" id="10003276at2759"/>
<keyword evidence="8" id="KW-0325">Glycoprotein</keyword>
<evidence type="ECO:0000256" key="5">
    <source>
        <dbReference type="ARBA" id="ARBA00023008"/>
    </source>
</evidence>
<dbReference type="Pfam" id="PF03351">
    <property type="entry name" value="DOMON"/>
    <property type="match status" value="1"/>
</dbReference>
<dbReference type="AlphaFoldDB" id="A0A6P7GZS2"/>
<dbReference type="GO" id="GO:0005507">
    <property type="term" value="F:copper ion binding"/>
    <property type="evidence" value="ECO:0007669"/>
    <property type="project" value="InterPro"/>
</dbReference>
<evidence type="ECO:0000256" key="3">
    <source>
        <dbReference type="ARBA" id="ARBA00022723"/>
    </source>
</evidence>
<dbReference type="InterPro" id="IPR024548">
    <property type="entry name" value="Cu2_monoox_C"/>
</dbReference>
<dbReference type="FunFam" id="2.60.120.310:FF:000004">
    <property type="entry name" value="DBH-like monooxygenase protein 1"/>
    <property type="match status" value="1"/>
</dbReference>
<keyword evidence="7" id="KW-1015">Disulfide bond</keyword>
<evidence type="ECO:0000256" key="1">
    <source>
        <dbReference type="ARBA" id="ARBA00001973"/>
    </source>
</evidence>
<gene>
    <name evidence="12 13" type="primary">LOC114345034</name>
</gene>
<feature type="region of interest" description="Disordered" evidence="9">
    <location>
        <begin position="89"/>
        <end position="127"/>
    </location>
</feature>
<reference evidence="12 13" key="1">
    <citation type="submission" date="2025-04" db="UniProtKB">
        <authorList>
            <consortium name="RefSeq"/>
        </authorList>
    </citation>
    <scope>IDENTIFICATION</scope>
    <source>
        <tissue evidence="12 13">Whole insect</tissue>
    </source>
</reference>
<keyword evidence="10" id="KW-0732">Signal</keyword>
<evidence type="ECO:0000313" key="13">
    <source>
        <dbReference type="RefSeq" id="XP_028151667.1"/>
    </source>
</evidence>
<dbReference type="InterPro" id="IPR036939">
    <property type="entry name" value="Cu2_ascorb_mOase_N_sf"/>
</dbReference>
<dbReference type="InterPro" id="IPR028460">
    <property type="entry name" value="Tbh/DBH"/>
</dbReference>
<proteinExistence type="inferred from homology"/>
<name>A0A6P7GZS2_DIAVI</name>
<dbReference type="Pfam" id="PF01082">
    <property type="entry name" value="Cu2_monooxygen"/>
    <property type="match status" value="1"/>
</dbReference>
<dbReference type="InterPro" id="IPR014784">
    <property type="entry name" value="Cu2_ascorb_mOase-like_C"/>
</dbReference>
<dbReference type="PANTHER" id="PTHR10157">
    <property type="entry name" value="DOPAMINE BETA HYDROXYLASE RELATED"/>
    <property type="match status" value="1"/>
</dbReference>
<evidence type="ECO:0000256" key="9">
    <source>
        <dbReference type="SAM" id="MobiDB-lite"/>
    </source>
</evidence>
<dbReference type="Gene3D" id="2.60.120.310">
    <property type="entry name" value="Copper type II, ascorbate-dependent monooxygenase, N-terminal domain"/>
    <property type="match status" value="1"/>
</dbReference>